<dbReference type="SMART" id="SM00856">
    <property type="entry name" value="PMEI"/>
    <property type="match status" value="1"/>
</dbReference>
<dbReference type="InterPro" id="IPR006501">
    <property type="entry name" value="Pectinesterase_inhib_dom"/>
</dbReference>
<evidence type="ECO:0000256" key="2">
    <source>
        <dbReference type="SAM" id="MobiDB-lite"/>
    </source>
</evidence>
<dbReference type="CDD" id="cd15798">
    <property type="entry name" value="PMEI-like_3"/>
    <property type="match status" value="1"/>
</dbReference>
<evidence type="ECO:0000313" key="5">
    <source>
        <dbReference type="Proteomes" id="UP000729402"/>
    </source>
</evidence>
<evidence type="ECO:0000256" key="1">
    <source>
        <dbReference type="ARBA" id="ARBA00022801"/>
    </source>
</evidence>
<evidence type="ECO:0000259" key="3">
    <source>
        <dbReference type="SMART" id="SM00856"/>
    </source>
</evidence>
<dbReference type="NCBIfam" id="TIGR01614">
    <property type="entry name" value="PME_inhib"/>
    <property type="match status" value="1"/>
</dbReference>
<dbReference type="Pfam" id="PF01095">
    <property type="entry name" value="Pectinesterase"/>
    <property type="match status" value="1"/>
</dbReference>
<feature type="region of interest" description="Disordered" evidence="2">
    <location>
        <begin position="272"/>
        <end position="369"/>
    </location>
</feature>
<feature type="compositionally biased region" description="Polar residues" evidence="2">
    <location>
        <begin position="315"/>
        <end position="326"/>
    </location>
</feature>
<dbReference type="Pfam" id="PF04043">
    <property type="entry name" value="PMEI"/>
    <property type="match status" value="1"/>
</dbReference>
<sequence length="650" mass="70285">MPNNAAVGSVVGAVAVVAVVCAVAAITNTKKASDDPGLSANVKLSSVCSVTRYPGRCEQSLGPVVNDTSDPESVLRAALQVALDEVAGAFERSGHVVKEENDKMTKNAMEACKKLLNDSRDDLRGMASLNPEQVTEHVTDLRTWLSGVMTYIYTCADGFDKPELKEAMDKVLQNSTELSSNALAIITRLGELMPDHGPPKSNGSTGANRRLLGWQGSEAADEGSMHRLLAVHDKVAELTDVKDASRQLLSDTLDAITEMSHDVSRRLLGLTSTNVPNDTAADGDLPGRRHVDFDADSTNSTPDDVPGGERRHLSVSFNDAASTKTASDAPGGERRHLDFTFGDSDLGEPTPDVSGGERRHSSADSNSSLNFHLHVSDGERRQLSTLLSAISNMTTQAEDAKHRLLSIPSNDWSDAIEHDGGGRAVLSHQLESIANMSAEMQRLLLAAELPDDLAGMRQVLSSTLMALKEATTDAKGQLDSIENGTPPSNPERALNEEVDERHKPHYRLLTTNVIGTIDEIEDEGRRHQAPPTPPRSGEFPEWVPSHTRRLLQRSGNQKPNTVVAKDGSGNFKTITEAINAAPKNSPTRFAIYVKAGEYNEYVTIPKELPNIFMYGDGPSRTRVIGNKSNKDGVPTIASRTFCKYRSDQFP</sequence>
<name>A0A8J5R1Z9_ZIZPA</name>
<dbReference type="Proteomes" id="UP000729402">
    <property type="component" value="Unassembled WGS sequence"/>
</dbReference>
<dbReference type="PANTHER" id="PTHR31707">
    <property type="entry name" value="PECTINESTERASE"/>
    <property type="match status" value="1"/>
</dbReference>
<dbReference type="FunFam" id="1.20.140.40:FF:000001">
    <property type="entry name" value="Pectinesterase"/>
    <property type="match status" value="1"/>
</dbReference>
<dbReference type="GO" id="GO:0004857">
    <property type="term" value="F:enzyme inhibitor activity"/>
    <property type="evidence" value="ECO:0007669"/>
    <property type="project" value="InterPro"/>
</dbReference>
<evidence type="ECO:0000313" key="4">
    <source>
        <dbReference type="EMBL" id="KAG8043646.1"/>
    </source>
</evidence>
<dbReference type="GO" id="GO:0030599">
    <property type="term" value="F:pectinesterase activity"/>
    <property type="evidence" value="ECO:0007669"/>
    <property type="project" value="InterPro"/>
</dbReference>
<comment type="caution">
    <text evidence="4">The sequence shown here is derived from an EMBL/GenBank/DDBJ whole genome shotgun (WGS) entry which is preliminary data.</text>
</comment>
<feature type="domain" description="Pectinesterase inhibitor" evidence="3">
    <location>
        <begin position="39"/>
        <end position="185"/>
    </location>
</feature>
<protein>
    <recommendedName>
        <fullName evidence="3">Pectinesterase inhibitor domain-containing protein</fullName>
    </recommendedName>
</protein>
<dbReference type="AlphaFoldDB" id="A0A8J5R1Z9"/>
<accession>A0A8J5R1Z9</accession>
<reference evidence="4" key="1">
    <citation type="journal article" date="2021" name="bioRxiv">
        <title>Whole Genome Assembly and Annotation of Northern Wild Rice, Zizania palustris L., Supports a Whole Genome Duplication in the Zizania Genus.</title>
        <authorList>
            <person name="Haas M."/>
            <person name="Kono T."/>
            <person name="Macchietto M."/>
            <person name="Millas R."/>
            <person name="McGilp L."/>
            <person name="Shao M."/>
            <person name="Duquette J."/>
            <person name="Hirsch C.N."/>
            <person name="Kimball J."/>
        </authorList>
    </citation>
    <scope>NUCLEOTIDE SEQUENCE</scope>
    <source>
        <tissue evidence="4">Fresh leaf tissue</tissue>
    </source>
</reference>
<dbReference type="InterPro" id="IPR000070">
    <property type="entry name" value="Pectinesterase_cat"/>
</dbReference>
<dbReference type="GO" id="GO:0042545">
    <property type="term" value="P:cell wall modification"/>
    <property type="evidence" value="ECO:0007669"/>
    <property type="project" value="InterPro"/>
</dbReference>
<feature type="region of interest" description="Disordered" evidence="2">
    <location>
        <begin position="473"/>
        <end position="497"/>
    </location>
</feature>
<dbReference type="EMBL" id="JAAALK010000953">
    <property type="protein sequence ID" value="KAG8043646.1"/>
    <property type="molecule type" value="Genomic_DNA"/>
</dbReference>
<proteinExistence type="predicted"/>
<gene>
    <name evidence="4" type="ORF">GUJ93_ZPchr0458g22514</name>
</gene>
<reference evidence="4" key="2">
    <citation type="submission" date="2021-02" db="EMBL/GenBank/DDBJ databases">
        <authorList>
            <person name="Kimball J.A."/>
            <person name="Haas M.W."/>
            <person name="Macchietto M."/>
            <person name="Kono T."/>
            <person name="Duquette J."/>
            <person name="Shao M."/>
        </authorList>
    </citation>
    <scope>NUCLEOTIDE SEQUENCE</scope>
    <source>
        <tissue evidence="4">Fresh leaf tissue</tissue>
    </source>
</reference>
<keyword evidence="1" id="KW-0378">Hydrolase</keyword>
<dbReference type="OrthoDB" id="2019149at2759"/>
<organism evidence="4 5">
    <name type="scientific">Zizania palustris</name>
    <name type="common">Northern wild rice</name>
    <dbReference type="NCBI Taxonomy" id="103762"/>
    <lineage>
        <taxon>Eukaryota</taxon>
        <taxon>Viridiplantae</taxon>
        <taxon>Streptophyta</taxon>
        <taxon>Embryophyta</taxon>
        <taxon>Tracheophyta</taxon>
        <taxon>Spermatophyta</taxon>
        <taxon>Magnoliopsida</taxon>
        <taxon>Liliopsida</taxon>
        <taxon>Poales</taxon>
        <taxon>Poaceae</taxon>
        <taxon>BOP clade</taxon>
        <taxon>Oryzoideae</taxon>
        <taxon>Oryzeae</taxon>
        <taxon>Zizaniinae</taxon>
        <taxon>Zizania</taxon>
    </lineage>
</organism>
<keyword evidence="5" id="KW-1185">Reference proteome</keyword>
<feature type="region of interest" description="Disordered" evidence="2">
    <location>
        <begin position="521"/>
        <end position="542"/>
    </location>
</feature>